<organism evidence="3 4">
    <name type="scientific">Chromobacterium violaceum</name>
    <dbReference type="NCBI Taxonomy" id="536"/>
    <lineage>
        <taxon>Bacteria</taxon>
        <taxon>Pseudomonadati</taxon>
        <taxon>Pseudomonadota</taxon>
        <taxon>Betaproteobacteria</taxon>
        <taxon>Neisseriales</taxon>
        <taxon>Chromobacteriaceae</taxon>
        <taxon>Chromobacterium</taxon>
    </lineage>
</organism>
<dbReference type="InterPro" id="IPR010998">
    <property type="entry name" value="Integrase_recombinase_N"/>
</dbReference>
<feature type="domain" description="Phage integrase central" evidence="2">
    <location>
        <begin position="1"/>
        <end position="45"/>
    </location>
</feature>
<accession>A0A3S4JYQ3</accession>
<sequence>MLRKVEARGALDVANRLQQHLVAVMRYAVQTGRLDSNPALDLQGALTVAEKQHRAALPLNQL</sequence>
<gene>
    <name evidence="3" type="primary">intS_2</name>
    <name evidence="3" type="ORF">NCTC9695_04223</name>
</gene>
<dbReference type="GO" id="GO:0003677">
    <property type="term" value="F:DNA binding"/>
    <property type="evidence" value="ECO:0007669"/>
    <property type="project" value="UniProtKB-KW"/>
</dbReference>
<protein>
    <submittedName>
        <fullName evidence="3">Prophage CPS-53 integrase</fullName>
    </submittedName>
</protein>
<evidence type="ECO:0000313" key="4">
    <source>
        <dbReference type="Proteomes" id="UP000275777"/>
    </source>
</evidence>
<evidence type="ECO:0000259" key="2">
    <source>
        <dbReference type="Pfam" id="PF22022"/>
    </source>
</evidence>
<dbReference type="Gene3D" id="1.10.150.130">
    <property type="match status" value="1"/>
</dbReference>
<evidence type="ECO:0000256" key="1">
    <source>
        <dbReference type="ARBA" id="ARBA00023125"/>
    </source>
</evidence>
<dbReference type="Proteomes" id="UP000275777">
    <property type="component" value="Chromosome"/>
</dbReference>
<reference evidence="3 4" key="1">
    <citation type="submission" date="2018-12" db="EMBL/GenBank/DDBJ databases">
        <authorList>
            <consortium name="Pathogen Informatics"/>
        </authorList>
    </citation>
    <scope>NUCLEOTIDE SEQUENCE [LARGE SCALE GENOMIC DNA]</scope>
    <source>
        <strain evidence="3 4">NCTC9695</strain>
    </source>
</reference>
<proteinExistence type="predicted"/>
<dbReference type="SUPFAM" id="SSF56349">
    <property type="entry name" value="DNA breaking-rejoining enzymes"/>
    <property type="match status" value="1"/>
</dbReference>
<dbReference type="InterPro" id="IPR053876">
    <property type="entry name" value="Phage_int_M"/>
</dbReference>
<dbReference type="InterPro" id="IPR011010">
    <property type="entry name" value="DNA_brk_join_enz"/>
</dbReference>
<name>A0A3S4JYQ3_CHRVL</name>
<keyword evidence="1" id="KW-0238">DNA-binding</keyword>
<evidence type="ECO:0000313" key="3">
    <source>
        <dbReference type="EMBL" id="VEB43764.1"/>
    </source>
</evidence>
<dbReference type="AlphaFoldDB" id="A0A3S4JYQ3"/>
<dbReference type="Pfam" id="PF22022">
    <property type="entry name" value="Phage_int_M"/>
    <property type="match status" value="1"/>
</dbReference>
<dbReference type="EMBL" id="LR134182">
    <property type="protein sequence ID" value="VEB43764.1"/>
    <property type="molecule type" value="Genomic_DNA"/>
</dbReference>